<dbReference type="Proteomes" id="UP001187415">
    <property type="component" value="Unassembled WGS sequence"/>
</dbReference>
<evidence type="ECO:0000256" key="1">
    <source>
        <dbReference type="SAM" id="MobiDB-lite"/>
    </source>
</evidence>
<name>A0AA88ILR4_CHASR</name>
<dbReference type="EMBL" id="JAUPFM010000020">
    <property type="protein sequence ID" value="KAK2819083.1"/>
    <property type="molecule type" value="Genomic_DNA"/>
</dbReference>
<evidence type="ECO:0000256" key="2">
    <source>
        <dbReference type="SAM" id="SignalP"/>
    </source>
</evidence>
<feature type="signal peptide" evidence="2">
    <location>
        <begin position="1"/>
        <end position="21"/>
    </location>
</feature>
<feature type="region of interest" description="Disordered" evidence="1">
    <location>
        <begin position="56"/>
        <end position="149"/>
    </location>
</feature>
<organism evidence="3 4">
    <name type="scientific">Channa striata</name>
    <name type="common">Snakehead murrel</name>
    <name type="synonym">Ophicephalus striatus</name>
    <dbReference type="NCBI Taxonomy" id="64152"/>
    <lineage>
        <taxon>Eukaryota</taxon>
        <taxon>Metazoa</taxon>
        <taxon>Chordata</taxon>
        <taxon>Craniata</taxon>
        <taxon>Vertebrata</taxon>
        <taxon>Euteleostomi</taxon>
        <taxon>Actinopterygii</taxon>
        <taxon>Neopterygii</taxon>
        <taxon>Teleostei</taxon>
        <taxon>Neoteleostei</taxon>
        <taxon>Acanthomorphata</taxon>
        <taxon>Anabantaria</taxon>
        <taxon>Anabantiformes</taxon>
        <taxon>Channoidei</taxon>
        <taxon>Channidae</taxon>
        <taxon>Channa</taxon>
    </lineage>
</organism>
<keyword evidence="2" id="KW-0732">Signal</keyword>
<evidence type="ECO:0000313" key="4">
    <source>
        <dbReference type="Proteomes" id="UP001187415"/>
    </source>
</evidence>
<accession>A0AA88ILR4</accession>
<evidence type="ECO:0000313" key="3">
    <source>
        <dbReference type="EMBL" id="KAK2819083.1"/>
    </source>
</evidence>
<protein>
    <recommendedName>
        <fullName evidence="5">Neurofilament medium polypeptide-like</fullName>
    </recommendedName>
</protein>
<gene>
    <name evidence="3" type="ORF">Q5P01_024644</name>
</gene>
<dbReference type="AlphaFoldDB" id="A0AA88ILR4"/>
<sequence>MRFLVPVFFFIAVAAFHTALSASLESAEKEESSVHYDGLSELQKIDQMEFEAAQKAEAAQMNVTEQQNEDTRYLEAAQDESEEEHDEAGDDNTAGGGDTSQAPIQEESESAEEPDAERQRLEEPEEVAEAVSTSDEVKQDSTKEQDVLE</sequence>
<feature type="compositionally biased region" description="Acidic residues" evidence="1">
    <location>
        <begin position="106"/>
        <end position="115"/>
    </location>
</feature>
<evidence type="ECO:0008006" key="5">
    <source>
        <dbReference type="Google" id="ProtNLM"/>
    </source>
</evidence>
<feature type="chain" id="PRO_5041733283" description="Neurofilament medium polypeptide-like" evidence="2">
    <location>
        <begin position="22"/>
        <end position="149"/>
    </location>
</feature>
<comment type="caution">
    <text evidence="3">The sequence shown here is derived from an EMBL/GenBank/DDBJ whole genome shotgun (WGS) entry which is preliminary data.</text>
</comment>
<feature type="compositionally biased region" description="Acidic residues" evidence="1">
    <location>
        <begin position="77"/>
        <end position="90"/>
    </location>
</feature>
<reference evidence="3" key="1">
    <citation type="submission" date="2023-07" db="EMBL/GenBank/DDBJ databases">
        <title>Chromosome-level Genome Assembly of Striped Snakehead (Channa striata).</title>
        <authorList>
            <person name="Liu H."/>
        </authorList>
    </citation>
    <scope>NUCLEOTIDE SEQUENCE</scope>
    <source>
        <strain evidence="3">Gz</strain>
        <tissue evidence="3">Muscle</tissue>
    </source>
</reference>
<keyword evidence="4" id="KW-1185">Reference proteome</keyword>
<proteinExistence type="predicted"/>
<feature type="compositionally biased region" description="Basic and acidic residues" evidence="1">
    <location>
        <begin position="135"/>
        <end position="149"/>
    </location>
</feature>